<dbReference type="EMBL" id="CAJFDH010000003">
    <property type="protein sequence ID" value="CAD5217129.1"/>
    <property type="molecule type" value="Genomic_DNA"/>
</dbReference>
<dbReference type="Proteomes" id="UP000783686">
    <property type="component" value="Unassembled WGS sequence"/>
</dbReference>
<sequence>MKVIQLAHRYEITLLKMHCELYLLKNMDIDHAEECLLLARKLDMDILAFNCLGKFYFNFRMSDLAIKSNEQKIVNTDDMEDIKIIKEVMITDPIDMIEIPELILNGETKFLLRFENITTKNLDVKYGIYNSYGIVNCHSQNIYAFDSHAWMIEENMWEKVPTYSGHFSINVQIIDAGREFSHRFYVYI</sequence>
<evidence type="ECO:0000313" key="2">
    <source>
        <dbReference type="Proteomes" id="UP000614601"/>
    </source>
</evidence>
<reference evidence="1" key="1">
    <citation type="submission" date="2020-09" db="EMBL/GenBank/DDBJ databases">
        <authorList>
            <person name="Kikuchi T."/>
        </authorList>
    </citation>
    <scope>NUCLEOTIDE SEQUENCE</scope>
    <source>
        <strain evidence="1">SH1</strain>
    </source>
</reference>
<organism evidence="1 2">
    <name type="scientific">Bursaphelenchus okinawaensis</name>
    <dbReference type="NCBI Taxonomy" id="465554"/>
    <lineage>
        <taxon>Eukaryota</taxon>
        <taxon>Metazoa</taxon>
        <taxon>Ecdysozoa</taxon>
        <taxon>Nematoda</taxon>
        <taxon>Chromadorea</taxon>
        <taxon>Rhabditida</taxon>
        <taxon>Tylenchina</taxon>
        <taxon>Tylenchomorpha</taxon>
        <taxon>Aphelenchoidea</taxon>
        <taxon>Aphelenchoididae</taxon>
        <taxon>Bursaphelenchus</taxon>
    </lineage>
</organism>
<comment type="caution">
    <text evidence="1">The sequence shown here is derived from an EMBL/GenBank/DDBJ whole genome shotgun (WGS) entry which is preliminary data.</text>
</comment>
<keyword evidence="2" id="KW-1185">Reference proteome</keyword>
<proteinExistence type="predicted"/>
<dbReference type="Proteomes" id="UP000614601">
    <property type="component" value="Unassembled WGS sequence"/>
</dbReference>
<protein>
    <submittedName>
        <fullName evidence="1">Uncharacterized protein</fullName>
    </submittedName>
</protein>
<accession>A0A811KP81</accession>
<dbReference type="AlphaFoldDB" id="A0A811KP81"/>
<name>A0A811KP81_9BILA</name>
<gene>
    <name evidence="1" type="ORF">BOKJ2_LOCUS6933</name>
</gene>
<dbReference type="EMBL" id="CAJFCW020000003">
    <property type="protein sequence ID" value="CAG9107161.1"/>
    <property type="molecule type" value="Genomic_DNA"/>
</dbReference>
<evidence type="ECO:0000313" key="1">
    <source>
        <dbReference type="EMBL" id="CAD5217129.1"/>
    </source>
</evidence>